<organism evidence="3">
    <name type="scientific">Menopon gallinae</name>
    <name type="common">poultry shaft louse</name>
    <dbReference type="NCBI Taxonomy" id="328185"/>
    <lineage>
        <taxon>Eukaryota</taxon>
        <taxon>Metazoa</taxon>
        <taxon>Ecdysozoa</taxon>
        <taxon>Arthropoda</taxon>
        <taxon>Hexapoda</taxon>
        <taxon>Insecta</taxon>
        <taxon>Pterygota</taxon>
        <taxon>Neoptera</taxon>
        <taxon>Paraneoptera</taxon>
        <taxon>Psocodea</taxon>
        <taxon>Troctomorpha</taxon>
        <taxon>Phthiraptera</taxon>
        <taxon>Amblycera</taxon>
        <taxon>Menoponidae</taxon>
        <taxon>Menopon</taxon>
    </lineage>
</organism>
<evidence type="ECO:0000256" key="1">
    <source>
        <dbReference type="ARBA" id="ARBA00022786"/>
    </source>
</evidence>
<dbReference type="GO" id="GO:0031146">
    <property type="term" value="P:SCF-dependent proteasomal ubiquitin-dependent protein catabolic process"/>
    <property type="evidence" value="ECO:0007669"/>
    <property type="project" value="TreeGrafter"/>
</dbReference>
<dbReference type="EMBL" id="JARGDH010000003">
    <property type="protein sequence ID" value="KAL0273496.1"/>
    <property type="molecule type" value="Genomic_DNA"/>
</dbReference>
<sequence length="539" mass="62306">MRSHHNLADKIRQITGATVPRIPQPRRWETSSRLEIKQEEKLVAEVLLLPQHKTYKPTTYYQPLIHSHKKTAKNVIIVYEIPQIEAIAGPSVINVESISQGKKMRQKRKKRKSSTFARVEEILSKGQDILLLPDPSEESIVVSLDDPPEVQRDISHLSDDILQSIFWYFTLKERCTVLSRVCKRWYHISKNPLFWRDLEFSDSKVPTMTIMQLIRGCPQLRSLKLFRVPEAAVIIQELCREKTELTELTLRYCTMNRIDSIHVLLQMLTSLPDLQILDLKGTEFFSRRFFTELCSLKNLKCLNIGANKYLQPRDLMTISVNCKNLESLELLDIPSPSKFALTDENFVFIITNLRHSLRELKFDMQNLKNAAYLVISNCSKLHTLCLTNCLFLTGDLFRKFTQLKELKSLTVTRAINLEPKDFTIFEDEDLRNIEELNINDCWRLDEVGVRSIAKGLPSLKRLSLARCTSVTGKNLASCLKLDTLNIANCGVEVKHLPDIFKTQKRLRFLTIDENMYGAAREDNVSLRESKVKIKVEENT</sequence>
<dbReference type="Gene3D" id="3.80.10.10">
    <property type="entry name" value="Ribonuclease Inhibitor"/>
    <property type="match status" value="2"/>
</dbReference>
<dbReference type="PANTHER" id="PTHR13318">
    <property type="entry name" value="PARTNER OF PAIRED, ISOFORM B-RELATED"/>
    <property type="match status" value="1"/>
</dbReference>
<dbReference type="PANTHER" id="PTHR13318:SF95">
    <property type="entry name" value="F-BOX PROTEIN YLR352W"/>
    <property type="match status" value="1"/>
</dbReference>
<dbReference type="InterPro" id="IPR001810">
    <property type="entry name" value="F-box_dom"/>
</dbReference>
<comment type="caution">
    <text evidence="3">The sequence shown here is derived from an EMBL/GenBank/DDBJ whole genome shotgun (WGS) entry which is preliminary data.</text>
</comment>
<dbReference type="SUPFAM" id="SSF81383">
    <property type="entry name" value="F-box domain"/>
    <property type="match status" value="1"/>
</dbReference>
<proteinExistence type="predicted"/>
<dbReference type="InterPro" id="IPR032675">
    <property type="entry name" value="LRR_dom_sf"/>
</dbReference>
<dbReference type="SUPFAM" id="SSF52047">
    <property type="entry name" value="RNI-like"/>
    <property type="match status" value="1"/>
</dbReference>
<dbReference type="AlphaFoldDB" id="A0AAW2HUT2"/>
<gene>
    <name evidence="3" type="ORF">PYX00_006142</name>
</gene>
<dbReference type="PROSITE" id="PS50181">
    <property type="entry name" value="FBOX"/>
    <property type="match status" value="1"/>
</dbReference>
<reference evidence="3" key="1">
    <citation type="journal article" date="2024" name="Gigascience">
        <title>Chromosome-level genome of the poultry shaft louse Menopon gallinae provides insight into the host-switching and adaptive evolution of parasitic lice.</title>
        <authorList>
            <person name="Xu Y."/>
            <person name="Ma L."/>
            <person name="Liu S."/>
            <person name="Liang Y."/>
            <person name="Liu Q."/>
            <person name="He Z."/>
            <person name="Tian L."/>
            <person name="Duan Y."/>
            <person name="Cai W."/>
            <person name="Li H."/>
            <person name="Song F."/>
        </authorList>
    </citation>
    <scope>NUCLEOTIDE SEQUENCE</scope>
    <source>
        <strain evidence="3">Cailab_2023a</strain>
    </source>
</reference>
<evidence type="ECO:0000313" key="3">
    <source>
        <dbReference type="EMBL" id="KAL0273496.1"/>
    </source>
</evidence>
<dbReference type="SMART" id="SM00367">
    <property type="entry name" value="LRR_CC"/>
    <property type="match status" value="4"/>
</dbReference>
<dbReference type="InterPro" id="IPR036047">
    <property type="entry name" value="F-box-like_dom_sf"/>
</dbReference>
<protein>
    <recommendedName>
        <fullName evidence="2">F-box domain-containing protein</fullName>
    </recommendedName>
</protein>
<name>A0AAW2HUT2_9NEOP</name>
<dbReference type="GO" id="GO:0019005">
    <property type="term" value="C:SCF ubiquitin ligase complex"/>
    <property type="evidence" value="ECO:0007669"/>
    <property type="project" value="TreeGrafter"/>
</dbReference>
<dbReference type="InterPro" id="IPR006553">
    <property type="entry name" value="Leu-rich_rpt_Cys-con_subtyp"/>
</dbReference>
<keyword evidence="1" id="KW-0833">Ubl conjugation pathway</keyword>
<accession>A0AAW2HUT2</accession>
<dbReference type="Pfam" id="PF12937">
    <property type="entry name" value="F-box-like"/>
    <property type="match status" value="1"/>
</dbReference>
<evidence type="ECO:0000259" key="2">
    <source>
        <dbReference type="PROSITE" id="PS50181"/>
    </source>
</evidence>
<feature type="domain" description="F-box" evidence="2">
    <location>
        <begin position="151"/>
        <end position="198"/>
    </location>
</feature>